<gene>
    <name evidence="9" type="primary">jg5567</name>
    <name evidence="9" type="ORF">PAEG_LOCUS14721</name>
</gene>
<dbReference type="AlphaFoldDB" id="A0A8S4RLA1"/>
<comment type="similarity">
    <text evidence="3">Belongs to the CTAG/PCC1 family.</text>
</comment>
<dbReference type="PANTHER" id="PTHR31283">
    <property type="entry name" value="EKC/KEOPS COMPLEX SUBUNIT PCC1 FAMILY MEMBER"/>
    <property type="match status" value="1"/>
</dbReference>
<dbReference type="GO" id="GO:0008033">
    <property type="term" value="P:tRNA processing"/>
    <property type="evidence" value="ECO:0007669"/>
    <property type="project" value="UniProtKB-KW"/>
</dbReference>
<dbReference type="FunFam" id="3.30.310.50:FF:000005">
    <property type="entry name" value="L antigen family member 3"/>
    <property type="match status" value="1"/>
</dbReference>
<dbReference type="GO" id="GO:0005737">
    <property type="term" value="C:cytoplasm"/>
    <property type="evidence" value="ECO:0007669"/>
    <property type="project" value="UniProtKB-SubCell"/>
</dbReference>
<comment type="caution">
    <text evidence="9">The sequence shown here is derived from an EMBL/GenBank/DDBJ whole genome shotgun (WGS) entry which is preliminary data.</text>
</comment>
<keyword evidence="10" id="KW-1185">Reference proteome</keyword>
<dbReference type="GO" id="GO:0005634">
    <property type="term" value="C:nucleus"/>
    <property type="evidence" value="ECO:0007669"/>
    <property type="project" value="UniProtKB-SubCell"/>
</dbReference>
<evidence type="ECO:0000256" key="2">
    <source>
        <dbReference type="ARBA" id="ARBA00004496"/>
    </source>
</evidence>
<evidence type="ECO:0000256" key="3">
    <source>
        <dbReference type="ARBA" id="ARBA00007073"/>
    </source>
</evidence>
<evidence type="ECO:0000313" key="9">
    <source>
        <dbReference type="EMBL" id="CAH2237434.1"/>
    </source>
</evidence>
<dbReference type="InterPro" id="IPR015419">
    <property type="entry name" value="CTAG/Pcc1"/>
</dbReference>
<dbReference type="GO" id="GO:0070525">
    <property type="term" value="P:tRNA threonylcarbamoyladenosine metabolic process"/>
    <property type="evidence" value="ECO:0007669"/>
    <property type="project" value="TreeGrafter"/>
</dbReference>
<keyword evidence="4" id="KW-0963">Cytoplasm</keyword>
<evidence type="ECO:0000256" key="7">
    <source>
        <dbReference type="ARBA" id="ARBA00053047"/>
    </source>
</evidence>
<reference evidence="9" key="1">
    <citation type="submission" date="2022-03" db="EMBL/GenBank/DDBJ databases">
        <authorList>
            <person name="Lindestad O."/>
        </authorList>
    </citation>
    <scope>NUCLEOTIDE SEQUENCE</scope>
</reference>
<accession>A0A8S4RLA1</accession>
<evidence type="ECO:0000256" key="6">
    <source>
        <dbReference type="ARBA" id="ARBA00023242"/>
    </source>
</evidence>
<sequence>MESQLQKKLILTIPFNNNQQVLLVSEVLKVDKEFKGSGIQRILSAEQNNLIVSFEGADYKKLRSSINAFLKNIILIVKTIQSFSIV</sequence>
<dbReference type="Pfam" id="PF09341">
    <property type="entry name" value="Pcc1"/>
    <property type="match status" value="1"/>
</dbReference>
<comment type="function">
    <text evidence="7">Component of the EKC/KEOPS complex that is required for the formation of a threonylcarbamoyl group on adenosine at position 37 (t(6)A37) in tRNAs that read codons beginning with adenine. The complex is probably involved in the transfer of the threonylcarbamoyl moiety of threonylcarbamoyl-AMP (TC-AMP) to the N6 group of A37. LAGE3 functions as a dimerization module for the complex.</text>
</comment>
<comment type="subcellular location">
    <subcellularLocation>
        <location evidence="2">Cytoplasm</location>
    </subcellularLocation>
    <subcellularLocation>
        <location evidence="1">Nucleus</location>
    </subcellularLocation>
</comment>
<dbReference type="OrthoDB" id="10025739at2759"/>
<evidence type="ECO:0000256" key="5">
    <source>
        <dbReference type="ARBA" id="ARBA00022694"/>
    </source>
</evidence>
<keyword evidence="5" id="KW-0819">tRNA processing</keyword>
<dbReference type="GO" id="GO:0000408">
    <property type="term" value="C:EKC/KEOPS complex"/>
    <property type="evidence" value="ECO:0007669"/>
    <property type="project" value="TreeGrafter"/>
</dbReference>
<evidence type="ECO:0000256" key="1">
    <source>
        <dbReference type="ARBA" id="ARBA00004123"/>
    </source>
</evidence>
<dbReference type="Gene3D" id="3.30.310.50">
    <property type="entry name" value="Alpha-D-phosphohexomutase, C-terminal domain"/>
    <property type="match status" value="1"/>
</dbReference>
<dbReference type="PANTHER" id="PTHR31283:SF5">
    <property type="entry name" value="EKC_KEOPS COMPLEX SUBUNIT LAGE3"/>
    <property type="match status" value="1"/>
</dbReference>
<evidence type="ECO:0000256" key="8">
    <source>
        <dbReference type="ARBA" id="ARBA00076355"/>
    </source>
</evidence>
<keyword evidence="6" id="KW-0539">Nucleus</keyword>
<organism evidence="9 10">
    <name type="scientific">Pararge aegeria aegeria</name>
    <dbReference type="NCBI Taxonomy" id="348720"/>
    <lineage>
        <taxon>Eukaryota</taxon>
        <taxon>Metazoa</taxon>
        <taxon>Ecdysozoa</taxon>
        <taxon>Arthropoda</taxon>
        <taxon>Hexapoda</taxon>
        <taxon>Insecta</taxon>
        <taxon>Pterygota</taxon>
        <taxon>Neoptera</taxon>
        <taxon>Endopterygota</taxon>
        <taxon>Lepidoptera</taxon>
        <taxon>Glossata</taxon>
        <taxon>Ditrysia</taxon>
        <taxon>Papilionoidea</taxon>
        <taxon>Nymphalidae</taxon>
        <taxon>Satyrinae</taxon>
        <taxon>Satyrini</taxon>
        <taxon>Parargina</taxon>
        <taxon>Pararge</taxon>
    </lineage>
</organism>
<dbReference type="EMBL" id="CAKXAJ010025268">
    <property type="protein sequence ID" value="CAH2237434.1"/>
    <property type="molecule type" value="Genomic_DNA"/>
</dbReference>
<protein>
    <recommendedName>
        <fullName evidence="8">L antigen family member 3</fullName>
    </recommendedName>
</protein>
<dbReference type="Proteomes" id="UP000838756">
    <property type="component" value="Unassembled WGS sequence"/>
</dbReference>
<proteinExistence type="inferred from homology"/>
<evidence type="ECO:0000256" key="4">
    <source>
        <dbReference type="ARBA" id="ARBA00022490"/>
    </source>
</evidence>
<evidence type="ECO:0000313" key="10">
    <source>
        <dbReference type="Proteomes" id="UP000838756"/>
    </source>
</evidence>
<name>A0A8S4RLA1_9NEOP</name>